<dbReference type="eggNOG" id="KOG0023">
    <property type="taxonomic scope" value="Eukaryota"/>
</dbReference>
<dbReference type="HOGENOM" id="CLU_026673_20_1_1"/>
<gene>
    <name evidence="8" type="ORF">MPH_02126</name>
</gene>
<dbReference type="STRING" id="1126212.K2SDX8"/>
<dbReference type="FunFam" id="3.40.50.720:FF:000039">
    <property type="entry name" value="Alcohol dehydrogenase AdhP"/>
    <property type="match status" value="1"/>
</dbReference>
<reference evidence="8 9" key="1">
    <citation type="journal article" date="2012" name="BMC Genomics">
        <title>Tools to kill: Genome of one of the most destructive plant pathogenic fungi Macrophomina phaseolina.</title>
        <authorList>
            <person name="Islam M.S."/>
            <person name="Haque M.S."/>
            <person name="Islam M.M."/>
            <person name="Emdad E.M."/>
            <person name="Halim A."/>
            <person name="Hossen Q.M.M."/>
            <person name="Hossain M.Z."/>
            <person name="Ahmed B."/>
            <person name="Rahim S."/>
            <person name="Rahman M.S."/>
            <person name="Alam M.M."/>
            <person name="Hou S."/>
            <person name="Wan X."/>
            <person name="Saito J.A."/>
            <person name="Alam M."/>
        </authorList>
    </citation>
    <scope>NUCLEOTIDE SEQUENCE [LARGE SCALE GENOMIC DNA]</scope>
    <source>
        <strain evidence="8 9">MS6</strain>
    </source>
</reference>
<evidence type="ECO:0000259" key="7">
    <source>
        <dbReference type="SMART" id="SM00829"/>
    </source>
</evidence>
<dbReference type="GO" id="GO:0004022">
    <property type="term" value="F:alcohol dehydrogenase (NAD+) activity"/>
    <property type="evidence" value="ECO:0007669"/>
    <property type="project" value="TreeGrafter"/>
</dbReference>
<dbReference type="Pfam" id="PF08240">
    <property type="entry name" value="ADH_N"/>
    <property type="match status" value="1"/>
</dbReference>
<comment type="similarity">
    <text evidence="2">Belongs to the zinc-containing alcohol dehydrogenase family.</text>
</comment>
<evidence type="ECO:0000256" key="5">
    <source>
        <dbReference type="ARBA" id="ARBA00023002"/>
    </source>
</evidence>
<comment type="cofactor">
    <cofactor evidence="1">
        <name>Zn(2+)</name>
        <dbReference type="ChEBI" id="CHEBI:29105"/>
    </cofactor>
</comment>
<evidence type="ECO:0000256" key="3">
    <source>
        <dbReference type="ARBA" id="ARBA00022723"/>
    </source>
</evidence>
<keyword evidence="5" id="KW-0560">Oxidoreductase</keyword>
<keyword evidence="3" id="KW-0479">Metal-binding</keyword>
<evidence type="ECO:0000256" key="2">
    <source>
        <dbReference type="ARBA" id="ARBA00008072"/>
    </source>
</evidence>
<dbReference type="AlphaFoldDB" id="K2SDX8"/>
<keyword evidence="4" id="KW-0862">Zinc</keyword>
<dbReference type="InterPro" id="IPR036291">
    <property type="entry name" value="NAD(P)-bd_dom_sf"/>
</dbReference>
<dbReference type="GO" id="GO:0046872">
    <property type="term" value="F:metal ion binding"/>
    <property type="evidence" value="ECO:0007669"/>
    <property type="project" value="UniProtKB-KW"/>
</dbReference>
<feature type="domain" description="Enoyl reductase (ER)" evidence="7">
    <location>
        <begin position="70"/>
        <end position="413"/>
    </location>
</feature>
<evidence type="ECO:0000256" key="1">
    <source>
        <dbReference type="ARBA" id="ARBA00001947"/>
    </source>
</evidence>
<protein>
    <submittedName>
        <fullName evidence="8">Alcohol dehydrogenase superfamily zinc-containing</fullName>
    </submittedName>
</protein>
<dbReference type="InParanoid" id="K2SDX8"/>
<evidence type="ECO:0000256" key="6">
    <source>
        <dbReference type="ARBA" id="ARBA00023027"/>
    </source>
</evidence>
<dbReference type="PANTHER" id="PTHR42940:SF8">
    <property type="entry name" value="VACUOLAR PROTEIN SORTING-ASSOCIATED PROTEIN 11"/>
    <property type="match status" value="1"/>
</dbReference>
<dbReference type="SUPFAM" id="SSF50129">
    <property type="entry name" value="GroES-like"/>
    <property type="match status" value="1"/>
</dbReference>
<dbReference type="InterPro" id="IPR011032">
    <property type="entry name" value="GroES-like_sf"/>
</dbReference>
<sequence>MAHATAWFRGETSGMTLQEIYKKNRFRRFPQTSFTFALDSLIHASASCKLPATKMSTALPKTMRAARLMKFSERYELQEIPVPEFGDNDLLIKVGAAGFCHTDYQVWTGTYQSPLPITPSHEPVGTVVAVGEKAAQGNWRVGQRVGLLNFKHACGSCTGCTYSKKAAGSDRPDIVVCQKKEMAGISHDGGFAEYMVADAETTSILPDNLPFEQAAPLMCAGATVWSGIEHAELPSGSPVAVIGIGGLGQLAVQFLKALGHPVVAIDNRSEGLALAQELRTAALRPDAVIDYSREDAAEKVVEFAGDDGGVAGVIVCTDNVEATEWSLKVLRVRGVCVPLGLPEAGFHFNAFDLVFKELKVVGSLVANKKQLDAMLQVVDKHGIWSYVNTVAFEDVPRLPELYMDKHLKGRLVLKM</sequence>
<dbReference type="InterPro" id="IPR020843">
    <property type="entry name" value="ER"/>
</dbReference>
<proteinExistence type="inferred from homology"/>
<comment type="caution">
    <text evidence="8">The sequence shown here is derived from an EMBL/GenBank/DDBJ whole genome shotgun (WGS) entry which is preliminary data.</text>
</comment>
<dbReference type="Proteomes" id="UP000007129">
    <property type="component" value="Unassembled WGS sequence"/>
</dbReference>
<dbReference type="Pfam" id="PF00107">
    <property type="entry name" value="ADH_zinc_N"/>
    <property type="match status" value="1"/>
</dbReference>
<dbReference type="EMBL" id="AHHD01000083">
    <property type="protein sequence ID" value="EKG20599.1"/>
    <property type="molecule type" value="Genomic_DNA"/>
</dbReference>
<dbReference type="GO" id="GO:0005737">
    <property type="term" value="C:cytoplasm"/>
    <property type="evidence" value="ECO:0007669"/>
    <property type="project" value="TreeGrafter"/>
</dbReference>
<accession>K2SDX8</accession>
<keyword evidence="6" id="KW-0520">NAD</keyword>
<dbReference type="VEuPathDB" id="FungiDB:MPH_02126"/>
<evidence type="ECO:0000313" key="9">
    <source>
        <dbReference type="Proteomes" id="UP000007129"/>
    </source>
</evidence>
<dbReference type="SUPFAM" id="SSF51735">
    <property type="entry name" value="NAD(P)-binding Rossmann-fold domains"/>
    <property type="match status" value="1"/>
</dbReference>
<evidence type="ECO:0000313" key="8">
    <source>
        <dbReference type="EMBL" id="EKG20599.1"/>
    </source>
</evidence>
<dbReference type="InterPro" id="IPR013149">
    <property type="entry name" value="ADH-like_C"/>
</dbReference>
<dbReference type="PANTHER" id="PTHR42940">
    <property type="entry name" value="ALCOHOL DEHYDROGENASE 1-RELATED"/>
    <property type="match status" value="1"/>
</dbReference>
<dbReference type="Gene3D" id="3.90.180.10">
    <property type="entry name" value="Medium-chain alcohol dehydrogenases, catalytic domain"/>
    <property type="match status" value="1"/>
</dbReference>
<evidence type="ECO:0000256" key="4">
    <source>
        <dbReference type="ARBA" id="ARBA00022833"/>
    </source>
</evidence>
<dbReference type="InterPro" id="IPR013154">
    <property type="entry name" value="ADH-like_N"/>
</dbReference>
<dbReference type="CDD" id="cd08297">
    <property type="entry name" value="CAD3"/>
    <property type="match status" value="1"/>
</dbReference>
<dbReference type="SMART" id="SM00829">
    <property type="entry name" value="PKS_ER"/>
    <property type="match status" value="1"/>
</dbReference>
<dbReference type="OrthoDB" id="1879366at2759"/>
<organism evidence="8 9">
    <name type="scientific">Macrophomina phaseolina (strain MS6)</name>
    <name type="common">Charcoal rot fungus</name>
    <dbReference type="NCBI Taxonomy" id="1126212"/>
    <lineage>
        <taxon>Eukaryota</taxon>
        <taxon>Fungi</taxon>
        <taxon>Dikarya</taxon>
        <taxon>Ascomycota</taxon>
        <taxon>Pezizomycotina</taxon>
        <taxon>Dothideomycetes</taxon>
        <taxon>Dothideomycetes incertae sedis</taxon>
        <taxon>Botryosphaeriales</taxon>
        <taxon>Botryosphaeriaceae</taxon>
        <taxon>Macrophomina</taxon>
    </lineage>
</organism>
<name>K2SDX8_MACPH</name>
<dbReference type="Gene3D" id="3.40.50.720">
    <property type="entry name" value="NAD(P)-binding Rossmann-like Domain"/>
    <property type="match status" value="1"/>
</dbReference>